<feature type="domain" description="PAS" evidence="20">
    <location>
        <begin position="470"/>
        <end position="515"/>
    </location>
</feature>
<evidence type="ECO:0000256" key="15">
    <source>
        <dbReference type="ARBA" id="ARBA00074306"/>
    </source>
</evidence>
<keyword evidence="14 17" id="KW-0472">Membrane</keyword>
<dbReference type="InterPro" id="IPR005467">
    <property type="entry name" value="His_kinase_dom"/>
</dbReference>
<dbReference type="InterPro" id="IPR052162">
    <property type="entry name" value="Sensor_kinase/Photoreceptor"/>
</dbReference>
<name>A0A2W4W7U5_9CYAN</name>
<dbReference type="Gene3D" id="6.10.340.10">
    <property type="match status" value="1"/>
</dbReference>
<protein>
    <recommendedName>
        <fullName evidence="15">Circadian input-output histidine kinase CikA</fullName>
        <ecNumber evidence="4">2.7.13.3</ecNumber>
    </recommendedName>
</protein>
<dbReference type="Gene3D" id="1.10.287.130">
    <property type="match status" value="1"/>
</dbReference>
<evidence type="ECO:0000313" key="22">
    <source>
        <dbReference type="EMBL" id="PZO40510.1"/>
    </source>
</evidence>
<evidence type="ECO:0000256" key="11">
    <source>
        <dbReference type="ARBA" id="ARBA00022840"/>
    </source>
</evidence>
<evidence type="ECO:0000259" key="18">
    <source>
        <dbReference type="PROSITE" id="PS50109"/>
    </source>
</evidence>
<reference evidence="22 23" key="2">
    <citation type="submission" date="2018-06" db="EMBL/GenBank/DDBJ databases">
        <title>Metagenomic assembly of (sub)arctic Cyanobacteria and their associated microbiome from non-axenic cultures.</title>
        <authorList>
            <person name="Baurain D."/>
        </authorList>
    </citation>
    <scope>NUCLEOTIDE SEQUENCE [LARGE SCALE GENOMIC DNA]</scope>
    <source>
        <strain evidence="22">ULC066bin1</strain>
    </source>
</reference>
<feature type="domain" description="PAS" evidence="20">
    <location>
        <begin position="1083"/>
        <end position="1159"/>
    </location>
</feature>
<keyword evidence="13" id="KW-0902">Two-component regulatory system</keyword>
<evidence type="ECO:0000256" key="14">
    <source>
        <dbReference type="ARBA" id="ARBA00023136"/>
    </source>
</evidence>
<evidence type="ECO:0000256" key="3">
    <source>
        <dbReference type="ARBA" id="ARBA00006402"/>
    </source>
</evidence>
<dbReference type="GO" id="GO:0000155">
    <property type="term" value="F:phosphorelay sensor kinase activity"/>
    <property type="evidence" value="ECO:0007669"/>
    <property type="project" value="InterPro"/>
</dbReference>
<evidence type="ECO:0000256" key="9">
    <source>
        <dbReference type="ARBA" id="ARBA00022741"/>
    </source>
</evidence>
<dbReference type="FunFam" id="3.30.565.10:FF:000010">
    <property type="entry name" value="Sensor histidine kinase RcsC"/>
    <property type="match status" value="1"/>
</dbReference>
<dbReference type="InterPro" id="IPR000014">
    <property type="entry name" value="PAS"/>
</dbReference>
<dbReference type="PROSITE" id="PS50109">
    <property type="entry name" value="HIS_KIN"/>
    <property type="match status" value="1"/>
</dbReference>
<evidence type="ECO:0000259" key="21">
    <source>
        <dbReference type="PROSITE" id="PS50113"/>
    </source>
</evidence>
<dbReference type="CDD" id="cd16922">
    <property type="entry name" value="HATPase_EvgS-ArcB-TorS-like"/>
    <property type="match status" value="1"/>
</dbReference>
<evidence type="ECO:0000256" key="2">
    <source>
        <dbReference type="ARBA" id="ARBA00004651"/>
    </source>
</evidence>
<dbReference type="Proteomes" id="UP000249467">
    <property type="component" value="Unassembled WGS sequence"/>
</dbReference>
<dbReference type="Pfam" id="PF13426">
    <property type="entry name" value="PAS_9"/>
    <property type="match status" value="1"/>
</dbReference>
<evidence type="ECO:0000256" key="8">
    <source>
        <dbReference type="ARBA" id="ARBA00022692"/>
    </source>
</evidence>
<keyword evidence="7" id="KW-0808">Transferase</keyword>
<dbReference type="SMART" id="SM00448">
    <property type="entry name" value="REC"/>
    <property type="match status" value="1"/>
</dbReference>
<evidence type="ECO:0000256" key="7">
    <source>
        <dbReference type="ARBA" id="ARBA00022679"/>
    </source>
</evidence>
<dbReference type="InterPro" id="IPR011006">
    <property type="entry name" value="CheY-like_superfamily"/>
</dbReference>
<dbReference type="Pfam" id="PF08447">
    <property type="entry name" value="PAS_3"/>
    <property type="match status" value="7"/>
</dbReference>
<feature type="domain" description="PAC" evidence="21">
    <location>
        <begin position="1031"/>
        <end position="1082"/>
    </location>
</feature>
<keyword evidence="6 16" id="KW-0597">Phosphoprotein</keyword>
<evidence type="ECO:0000256" key="13">
    <source>
        <dbReference type="ARBA" id="ARBA00023012"/>
    </source>
</evidence>
<dbReference type="Gene3D" id="2.10.70.100">
    <property type="match status" value="2"/>
</dbReference>
<dbReference type="Gene3D" id="3.30.565.10">
    <property type="entry name" value="Histidine kinase-like ATPase, C-terminal domain"/>
    <property type="match status" value="1"/>
</dbReference>
<dbReference type="SMART" id="SM00387">
    <property type="entry name" value="HATPase_c"/>
    <property type="match status" value="1"/>
</dbReference>
<dbReference type="SUPFAM" id="SSF52172">
    <property type="entry name" value="CheY-like"/>
    <property type="match status" value="1"/>
</dbReference>
<dbReference type="CDD" id="cd00082">
    <property type="entry name" value="HisKA"/>
    <property type="match status" value="1"/>
</dbReference>
<dbReference type="Pfam" id="PF00072">
    <property type="entry name" value="Response_reg"/>
    <property type="match status" value="1"/>
</dbReference>
<gene>
    <name evidence="22" type="ORF">DCF19_11445</name>
</gene>
<feature type="domain" description="PAS" evidence="20">
    <location>
        <begin position="571"/>
        <end position="641"/>
    </location>
</feature>
<feature type="domain" description="PAC" evidence="21">
    <location>
        <begin position="645"/>
        <end position="697"/>
    </location>
</feature>
<dbReference type="InterPro" id="IPR000700">
    <property type="entry name" value="PAS-assoc_C"/>
</dbReference>
<dbReference type="NCBIfam" id="TIGR00229">
    <property type="entry name" value="sensory_box"/>
    <property type="match status" value="6"/>
</dbReference>
<organism evidence="22 23">
    <name type="scientific">Pseudanabaena frigida</name>
    <dbReference type="NCBI Taxonomy" id="945775"/>
    <lineage>
        <taxon>Bacteria</taxon>
        <taxon>Bacillati</taxon>
        <taxon>Cyanobacteriota</taxon>
        <taxon>Cyanophyceae</taxon>
        <taxon>Pseudanabaenales</taxon>
        <taxon>Pseudanabaenaceae</taxon>
        <taxon>Pseudanabaena</taxon>
    </lineage>
</organism>
<proteinExistence type="inferred from homology"/>
<comment type="similarity">
    <text evidence="3">In the N-terminal section; belongs to the phytochrome family.</text>
</comment>
<keyword evidence="11" id="KW-0067">ATP-binding</keyword>
<evidence type="ECO:0000259" key="19">
    <source>
        <dbReference type="PROSITE" id="PS50110"/>
    </source>
</evidence>
<feature type="domain" description="Response regulatory" evidence="19">
    <location>
        <begin position="1765"/>
        <end position="1882"/>
    </location>
</feature>
<feature type="domain" description="PAS" evidence="20">
    <location>
        <begin position="694"/>
        <end position="755"/>
    </location>
</feature>
<dbReference type="Pfam" id="PF02518">
    <property type="entry name" value="HATPase_c"/>
    <property type="match status" value="1"/>
</dbReference>
<feature type="domain" description="PAC" evidence="21">
    <location>
        <begin position="1421"/>
        <end position="1473"/>
    </location>
</feature>
<keyword evidence="9" id="KW-0547">Nucleotide-binding</keyword>
<evidence type="ECO:0000259" key="20">
    <source>
        <dbReference type="PROSITE" id="PS50112"/>
    </source>
</evidence>
<feature type="transmembrane region" description="Helical" evidence="17">
    <location>
        <begin position="20"/>
        <end position="41"/>
    </location>
</feature>
<feature type="domain" description="Histidine kinase" evidence="18">
    <location>
        <begin position="1491"/>
        <end position="1700"/>
    </location>
</feature>
<feature type="domain" description="PAC" evidence="21">
    <location>
        <begin position="518"/>
        <end position="570"/>
    </location>
</feature>
<keyword evidence="5" id="KW-1003">Cell membrane</keyword>
<dbReference type="Pfam" id="PF02743">
    <property type="entry name" value="dCache_1"/>
    <property type="match status" value="1"/>
</dbReference>
<reference evidence="22 23" key="1">
    <citation type="submission" date="2018-04" db="EMBL/GenBank/DDBJ databases">
        <authorList>
            <person name="Go L.Y."/>
            <person name="Mitchell J.A."/>
        </authorList>
    </citation>
    <scope>NUCLEOTIDE SEQUENCE [LARGE SCALE GENOMIC DNA]</scope>
    <source>
        <strain evidence="22">ULC066bin1</strain>
    </source>
</reference>
<dbReference type="InterPro" id="IPR004358">
    <property type="entry name" value="Sig_transdc_His_kin-like_C"/>
</dbReference>
<evidence type="ECO:0000256" key="10">
    <source>
        <dbReference type="ARBA" id="ARBA00022777"/>
    </source>
</evidence>
<dbReference type="PANTHER" id="PTHR43304">
    <property type="entry name" value="PHYTOCHROME-LIKE PROTEIN CPH1"/>
    <property type="match status" value="1"/>
</dbReference>
<keyword evidence="8 17" id="KW-0812">Transmembrane</keyword>
<dbReference type="Pfam" id="PF00512">
    <property type="entry name" value="HisKA"/>
    <property type="match status" value="1"/>
</dbReference>
<dbReference type="EMBL" id="QBML01000014">
    <property type="protein sequence ID" value="PZO40510.1"/>
    <property type="molecule type" value="Genomic_DNA"/>
</dbReference>
<dbReference type="InterPro" id="IPR003594">
    <property type="entry name" value="HATPase_dom"/>
</dbReference>
<comment type="caution">
    <text evidence="22">The sequence shown here is derived from an EMBL/GenBank/DDBJ whole genome shotgun (WGS) entry which is preliminary data.</text>
</comment>
<keyword evidence="12 17" id="KW-1133">Transmembrane helix</keyword>
<evidence type="ECO:0000256" key="5">
    <source>
        <dbReference type="ARBA" id="ARBA00022475"/>
    </source>
</evidence>
<dbReference type="CDD" id="cd00130">
    <property type="entry name" value="PAS"/>
    <property type="match status" value="6"/>
</dbReference>
<accession>A0A2W4W7U5</accession>
<comment type="catalytic activity">
    <reaction evidence="1">
        <text>ATP + protein L-histidine = ADP + protein N-phospho-L-histidine.</text>
        <dbReference type="EC" id="2.7.13.3"/>
    </reaction>
</comment>
<dbReference type="PROSITE" id="PS50113">
    <property type="entry name" value="PAC"/>
    <property type="match status" value="7"/>
</dbReference>
<comment type="subcellular location">
    <subcellularLocation>
        <location evidence="2">Cell membrane</location>
        <topology evidence="2">Multi-pass membrane protein</topology>
    </subcellularLocation>
</comment>
<evidence type="ECO:0000313" key="23">
    <source>
        <dbReference type="Proteomes" id="UP000249467"/>
    </source>
</evidence>
<evidence type="ECO:0000256" key="12">
    <source>
        <dbReference type="ARBA" id="ARBA00022989"/>
    </source>
</evidence>
<keyword evidence="10" id="KW-0418">Kinase</keyword>
<dbReference type="InterPro" id="IPR035965">
    <property type="entry name" value="PAS-like_dom_sf"/>
</dbReference>
<sequence>MTDNRQSRRSISRNIPLKWLIVAPFLLQIIFAVGLVGYLSYRSGQEAIHKLAGRLQNEINTRVDEKTTTYLQTIDQINKNNISALRRGNWSFDDFSSQERQAWEQMQLSSLFPMTIVGFGTPSGGHRAVERLKDGTFVIRAVQNGGGSYMSFTTNPDGSPDKGMQTEINFDSRQRPWYQVAVKAKKAAWTHVYQHIYTGELLMALAEPVYELKDGKLLGVTYGIRTLEEISRFLQTIDIRSGAIFIMERDGTLVANSVSQKPYQLSQNSKAQQLLKAIDSPSLPISTAAKYLRDRLGGLENIKQAKQFDFAINGDRQFVQAAQISDRNGLDWIIVVAIPESELMAEIQANKIWTVLLCVLTLIVATGISLFTTRWITRPILRLSLASKAIARREWQEALLEDSKIAEVKILTESFRQMEIDLQSADTLFANYEQDLKRQFTEKAAALIEAQRIARIGSWEFDVATGESIWSDQQFRILGYDPNESLPLYANFFDLLPLEDRPQLQAVVEEAIAHGTPYEVEHGIFRPDGSICHIVSRGEAIRDELGKVIKLVGTITDISDRKQIETALINSEEQFRHAFEDASIGMAIVALDGHWIRVNNALCQIVGYSPEELSELTFQDITHPDDLEVDLDYVHQLLAGTISTYQMEKRCFHKQGHIVWILLNGSIVHDKQGNSLHFIAQIQDITTRKEAQKTLELQSIIMNNMAGGVCLIETSEMIIVYTNPKFNAMFGYADGELVGQHVGILNYFDTLVTPEVTVLDIATQIDRYGEAEYEVHNRKKDGTLFWCRVHTSRFEHPEYGTVYVAVQQDVTELKLSEQALQVTTNRLNFLLNYSPVVIFSSKPDGDYGATFVSENIREVMGYEPTEFLEESGFWFNHLHRDDIEQVLSGLESLFINDFYSHEYRLLHADGTYRWILNQLRLIRDQSGSPVEILGYLIDISDRKQAELALAHKENQFQELSTASPSIIYTMVEDKNGKNHFEYISLIAEKVHEVSIVEIYQDAALILNQMHPDDLQGYVDAVELSLENFQPFFHEWRIITPSGKTKWLRANSRPSRRENGDIVLHGVASDVSDRKQLELDLQLSESKLNDILNSATAVITRTLIKRDGTWEITYVSNACEAVSGYSVKELIEDQALWVSSIYPEDWQSLGDRIYADIFNEIDGTYIYRFRHKDGSLRWMSQTNHSRWDPFLNAYVVTILTSDISDRKQVEIALQFSESRFKEMAASSPGAIYTMITRSDGSIQFEYMSAVFEEIHEIKTEQILNDSSLYLNQIHPQDRADYFKASIYSRTNLQPFSHEWRIITPSGKLKWLQANSRPSQRENGDTAWHGVILDVTSRKQAEVLLQKSESTLIEAQRVAHIGNWEFDIQTNKITWSKELFHMFGCDPNQPEPIFSDYLQMIHADDRIMLQQRIEAAITDGIPYTIDYRAIQPDGSIRYHEGRAEVGRDDRGQVVRLFGTSLDITDRKLVEIELAITKEKAEAATKAKSEFLANMSHEIRTPMNGVLGMAQLLETTDLSEEQADFVSTIIQSGDALLTIINDILDFSKIESRMLVIEAKSFVIEEVVSAVCQLLYSQAIAKQIELKYTIASDVPVTAIGDRNRLRQVLLNLIGNAIKFTQQGRVTVSISGRFKTFSPTGNTYELKFAIADTGIGIKGDRLDRLFQPFTQADSSTSRQFGGTGLGLAISKRLVELMGGTIWVESCGQIGGNPLSDWRSELNPQDSQGSIFYFTIAVSVSVAIGQPQDSLGNKIAQALIDERMAEKFPLHILLVEDNVVNQMFASILLKKLGYKIDVANNGLEALQLVQERSYDLILMDVQMPEMDGLTTTRLIRQSFNNAISKVRIVAMTGNAMPEDRQACFEAGMDDYISKPINMQEIIRLIKTK</sequence>
<dbReference type="InterPro" id="IPR036890">
    <property type="entry name" value="HATPase_C_sf"/>
</dbReference>
<feature type="domain" description="PAC" evidence="21">
    <location>
        <begin position="899"/>
        <end position="951"/>
    </location>
</feature>
<evidence type="ECO:0000256" key="16">
    <source>
        <dbReference type="PROSITE-ProRule" id="PRU00169"/>
    </source>
</evidence>
<dbReference type="SMART" id="SM00388">
    <property type="entry name" value="HisKA"/>
    <property type="match status" value="1"/>
</dbReference>
<dbReference type="FunFam" id="1.10.287.130:FF:000003">
    <property type="entry name" value="Histidine kinase"/>
    <property type="match status" value="1"/>
</dbReference>
<dbReference type="PROSITE" id="PS50110">
    <property type="entry name" value="RESPONSE_REGULATORY"/>
    <property type="match status" value="1"/>
</dbReference>
<dbReference type="InterPro" id="IPR013655">
    <property type="entry name" value="PAS_fold_3"/>
</dbReference>
<dbReference type="SUPFAM" id="SSF47384">
    <property type="entry name" value="Homodimeric domain of signal transducing histidine kinase"/>
    <property type="match status" value="1"/>
</dbReference>
<dbReference type="Gene3D" id="3.40.50.2300">
    <property type="match status" value="1"/>
</dbReference>
<dbReference type="InterPro" id="IPR033479">
    <property type="entry name" value="dCache_1"/>
</dbReference>
<dbReference type="Gene3D" id="3.30.450.20">
    <property type="entry name" value="PAS domain"/>
    <property type="match status" value="9"/>
</dbReference>
<feature type="modified residue" description="4-aspartylphosphate" evidence="16">
    <location>
        <position position="1814"/>
    </location>
</feature>
<dbReference type="InterPro" id="IPR001610">
    <property type="entry name" value="PAC"/>
</dbReference>
<dbReference type="SMART" id="SM00086">
    <property type="entry name" value="PAC"/>
    <property type="match status" value="8"/>
</dbReference>
<dbReference type="SUPFAM" id="SSF55785">
    <property type="entry name" value="PYP-like sensor domain (PAS domain)"/>
    <property type="match status" value="8"/>
</dbReference>
<feature type="domain" description="PAC" evidence="21">
    <location>
        <begin position="1294"/>
        <end position="1345"/>
    </location>
</feature>
<dbReference type="InterPro" id="IPR001789">
    <property type="entry name" value="Sig_transdc_resp-reg_receiver"/>
</dbReference>
<evidence type="ECO:0000256" key="1">
    <source>
        <dbReference type="ARBA" id="ARBA00000085"/>
    </source>
</evidence>
<dbReference type="InterPro" id="IPR036097">
    <property type="entry name" value="HisK_dim/P_sf"/>
</dbReference>
<dbReference type="PROSITE" id="PS50112">
    <property type="entry name" value="PAS"/>
    <property type="match status" value="5"/>
</dbReference>
<dbReference type="SMART" id="SM00091">
    <property type="entry name" value="PAS"/>
    <property type="match status" value="6"/>
</dbReference>
<feature type="domain" description="PAS" evidence="20">
    <location>
        <begin position="823"/>
        <end position="897"/>
    </location>
</feature>
<feature type="domain" description="PAC" evidence="21">
    <location>
        <begin position="769"/>
        <end position="822"/>
    </location>
</feature>
<dbReference type="CDD" id="cd17546">
    <property type="entry name" value="REC_hyHK_CKI1_RcsC-like"/>
    <property type="match status" value="1"/>
</dbReference>
<dbReference type="EC" id="2.7.13.3" evidence="4"/>
<evidence type="ECO:0000256" key="6">
    <source>
        <dbReference type="ARBA" id="ARBA00022553"/>
    </source>
</evidence>
<dbReference type="GO" id="GO:0005886">
    <property type="term" value="C:plasma membrane"/>
    <property type="evidence" value="ECO:0007669"/>
    <property type="project" value="UniProtKB-SubCell"/>
</dbReference>
<evidence type="ECO:0000256" key="17">
    <source>
        <dbReference type="SAM" id="Phobius"/>
    </source>
</evidence>
<dbReference type="SUPFAM" id="SSF55874">
    <property type="entry name" value="ATPase domain of HSP90 chaperone/DNA topoisomerase II/histidine kinase"/>
    <property type="match status" value="1"/>
</dbReference>
<dbReference type="GO" id="GO:0005524">
    <property type="term" value="F:ATP binding"/>
    <property type="evidence" value="ECO:0007669"/>
    <property type="project" value="UniProtKB-KW"/>
</dbReference>
<dbReference type="PRINTS" id="PR00344">
    <property type="entry name" value="BCTRLSENSOR"/>
</dbReference>
<dbReference type="InterPro" id="IPR003661">
    <property type="entry name" value="HisK_dim/P_dom"/>
</dbReference>
<dbReference type="PANTHER" id="PTHR43304:SF1">
    <property type="entry name" value="PAC DOMAIN-CONTAINING PROTEIN"/>
    <property type="match status" value="1"/>
</dbReference>
<evidence type="ECO:0000256" key="4">
    <source>
        <dbReference type="ARBA" id="ARBA00012438"/>
    </source>
</evidence>